<keyword evidence="2" id="KW-1185">Reference proteome</keyword>
<evidence type="ECO:0000313" key="1">
    <source>
        <dbReference type="EMBL" id="KAF5202623.1"/>
    </source>
</evidence>
<accession>A0A7J6WZX1</accession>
<proteinExistence type="predicted"/>
<dbReference type="EMBL" id="JABWDY010007840">
    <property type="protein sequence ID" value="KAF5202623.1"/>
    <property type="molecule type" value="Genomic_DNA"/>
</dbReference>
<sequence>MNEDFKDDKQNIKNISKEEKVTKMLKSYINYEISLDGQLTMTPKTNFSYQDPIPILKLSPWQHRGQDSSLYDDQELKAMIQHLNRALQDSRMALSPALCHSISPLHPSTGCLGCVFNKNAKGPRQVTNSLSGGNTFDLKSDSWSTMTTYIILKLYKKLRGRC</sequence>
<evidence type="ECO:0000313" key="2">
    <source>
        <dbReference type="Proteomes" id="UP000554482"/>
    </source>
</evidence>
<dbReference type="AlphaFoldDB" id="A0A7J6WZX1"/>
<protein>
    <submittedName>
        <fullName evidence="1">Uncharacterized protein</fullName>
    </submittedName>
</protein>
<reference evidence="1 2" key="1">
    <citation type="submission" date="2020-06" db="EMBL/GenBank/DDBJ databases">
        <title>Transcriptomic and genomic resources for Thalictrum thalictroides and T. hernandezii: Facilitating candidate gene discovery in an emerging model plant lineage.</title>
        <authorList>
            <person name="Arias T."/>
            <person name="Riano-Pachon D.M."/>
            <person name="Di Stilio V.S."/>
        </authorList>
    </citation>
    <scope>NUCLEOTIDE SEQUENCE [LARGE SCALE GENOMIC DNA]</scope>
    <source>
        <strain evidence="2">cv. WT478/WT964</strain>
        <tissue evidence="1">Leaves</tissue>
    </source>
</reference>
<dbReference type="Proteomes" id="UP000554482">
    <property type="component" value="Unassembled WGS sequence"/>
</dbReference>
<gene>
    <name evidence="1" type="ORF">FRX31_007790</name>
</gene>
<organism evidence="1 2">
    <name type="scientific">Thalictrum thalictroides</name>
    <name type="common">Rue-anemone</name>
    <name type="synonym">Anemone thalictroides</name>
    <dbReference type="NCBI Taxonomy" id="46969"/>
    <lineage>
        <taxon>Eukaryota</taxon>
        <taxon>Viridiplantae</taxon>
        <taxon>Streptophyta</taxon>
        <taxon>Embryophyta</taxon>
        <taxon>Tracheophyta</taxon>
        <taxon>Spermatophyta</taxon>
        <taxon>Magnoliopsida</taxon>
        <taxon>Ranunculales</taxon>
        <taxon>Ranunculaceae</taxon>
        <taxon>Thalictroideae</taxon>
        <taxon>Thalictrum</taxon>
    </lineage>
</organism>
<comment type="caution">
    <text evidence="1">The sequence shown here is derived from an EMBL/GenBank/DDBJ whole genome shotgun (WGS) entry which is preliminary data.</text>
</comment>
<name>A0A7J6WZX1_THATH</name>